<dbReference type="GO" id="GO:0043161">
    <property type="term" value="P:proteasome-mediated ubiquitin-dependent protein catabolic process"/>
    <property type="evidence" value="ECO:0007669"/>
    <property type="project" value="TreeGrafter"/>
</dbReference>
<organism evidence="4 5">
    <name type="scientific">Oopsacas minuta</name>
    <dbReference type="NCBI Taxonomy" id="111878"/>
    <lineage>
        <taxon>Eukaryota</taxon>
        <taxon>Metazoa</taxon>
        <taxon>Porifera</taxon>
        <taxon>Hexactinellida</taxon>
        <taxon>Hexasterophora</taxon>
        <taxon>Lyssacinosida</taxon>
        <taxon>Leucopsacidae</taxon>
        <taxon>Oopsacas</taxon>
    </lineage>
</organism>
<dbReference type="PANTHER" id="PTHR24104">
    <property type="entry name" value="E3 UBIQUITIN-PROTEIN LIGASE NHLRC1-RELATED"/>
    <property type="match status" value="1"/>
</dbReference>
<dbReference type="PROSITE" id="PS51125">
    <property type="entry name" value="NHL"/>
    <property type="match status" value="1"/>
</dbReference>
<dbReference type="SUPFAM" id="SSF63829">
    <property type="entry name" value="Calcium-dependent phosphotriesterase"/>
    <property type="match status" value="1"/>
</dbReference>
<dbReference type="GO" id="GO:0000209">
    <property type="term" value="P:protein polyubiquitination"/>
    <property type="evidence" value="ECO:0007669"/>
    <property type="project" value="TreeGrafter"/>
</dbReference>
<dbReference type="GO" id="GO:0008270">
    <property type="term" value="F:zinc ion binding"/>
    <property type="evidence" value="ECO:0007669"/>
    <property type="project" value="UniProtKB-KW"/>
</dbReference>
<keyword evidence="5" id="KW-1185">Reference proteome</keyword>
<dbReference type="EMBL" id="JAKMXF010000321">
    <property type="protein sequence ID" value="KAI6649470.1"/>
    <property type="molecule type" value="Genomic_DNA"/>
</dbReference>
<dbReference type="Gene3D" id="2.120.10.30">
    <property type="entry name" value="TolB, C-terminal domain"/>
    <property type="match status" value="1"/>
</dbReference>
<dbReference type="InterPro" id="IPR050952">
    <property type="entry name" value="TRIM-NHL_E3_ligases"/>
</dbReference>
<protein>
    <submittedName>
        <fullName evidence="4">Cell surface protein</fullName>
    </submittedName>
</protein>
<dbReference type="Proteomes" id="UP001165289">
    <property type="component" value="Unassembled WGS sequence"/>
</dbReference>
<dbReference type="InterPro" id="IPR001258">
    <property type="entry name" value="NHL_repeat"/>
</dbReference>
<dbReference type="GO" id="GO:0061630">
    <property type="term" value="F:ubiquitin protein ligase activity"/>
    <property type="evidence" value="ECO:0007669"/>
    <property type="project" value="TreeGrafter"/>
</dbReference>
<reference evidence="4 5" key="1">
    <citation type="journal article" date="2023" name="BMC Biol.">
        <title>The compact genome of the sponge Oopsacas minuta (Hexactinellida) is lacking key metazoan core genes.</title>
        <authorList>
            <person name="Santini S."/>
            <person name="Schenkelaars Q."/>
            <person name="Jourda C."/>
            <person name="Duchesne M."/>
            <person name="Belahbib H."/>
            <person name="Rocher C."/>
            <person name="Selva M."/>
            <person name="Riesgo A."/>
            <person name="Vervoort M."/>
            <person name="Leys S.P."/>
            <person name="Kodjabachian L."/>
            <person name="Le Bivic A."/>
            <person name="Borchiellini C."/>
            <person name="Claverie J.M."/>
            <person name="Renard E."/>
        </authorList>
    </citation>
    <scope>NUCLEOTIDE SEQUENCE [LARGE SCALE GENOMIC DNA]</scope>
    <source>
        <strain evidence="4">SPO-2</strain>
    </source>
</reference>
<accession>A0AAV7JKP7</accession>
<sequence>MATNQPIMAPDNELAQFGYVATQIMNTFDLLIKQLIVRRKALLGKLRDMKEEYSSKASNRKSAMEELANTQRHMGELSLKVNENKDLHQQATDLYQQRTKQLETPTKLQQPFFSCTTLSQLQTQIAEFGEVKKWELGYSLKKEPILAIGKEGIDNNELYAGGLSLDEPNQLIYLADCRNSRIQVVSFEGKFLIRFGQDILKGPWGIAVTEDNVFITDRELHTLLQFNKKDYKLLKRTGNIGAGDGELNEPQGLCVDWNGDVYVADCYNNRVSIFSKALEFVNCLGTHQLKYPGDVKVTPTSIVVLDQSPNCVHFYSRSGDLINSCITIGKDGVVHCPFFFCLDVAGNILITDLMRNNIKILSPSGKLMETIGRRGHGRGEFTNPYGISISALGTIFVISRNTNFCLQAF</sequence>
<evidence type="ECO:0000256" key="1">
    <source>
        <dbReference type="ARBA" id="ARBA00022737"/>
    </source>
</evidence>
<gene>
    <name evidence="4" type="ORF">LOD99_11835</name>
</gene>
<evidence type="ECO:0000313" key="5">
    <source>
        <dbReference type="Proteomes" id="UP001165289"/>
    </source>
</evidence>
<dbReference type="Pfam" id="PF01436">
    <property type="entry name" value="NHL"/>
    <property type="match status" value="1"/>
</dbReference>
<keyword evidence="3" id="KW-0175">Coiled coil</keyword>
<evidence type="ECO:0000313" key="4">
    <source>
        <dbReference type="EMBL" id="KAI6649470.1"/>
    </source>
</evidence>
<dbReference type="Gene3D" id="2.40.10.500">
    <property type="match status" value="1"/>
</dbReference>
<keyword evidence="1" id="KW-0677">Repeat</keyword>
<comment type="caution">
    <text evidence="4">The sequence shown here is derived from an EMBL/GenBank/DDBJ whole genome shotgun (WGS) entry which is preliminary data.</text>
</comment>
<name>A0AAV7JKP7_9METZ</name>
<dbReference type="CDD" id="cd05819">
    <property type="entry name" value="NHL"/>
    <property type="match status" value="1"/>
</dbReference>
<dbReference type="InterPro" id="IPR011042">
    <property type="entry name" value="6-blade_b-propeller_TolB-like"/>
</dbReference>
<evidence type="ECO:0000256" key="3">
    <source>
        <dbReference type="SAM" id="Coils"/>
    </source>
</evidence>
<feature type="coiled-coil region" evidence="3">
    <location>
        <begin position="32"/>
        <end position="66"/>
    </location>
</feature>
<dbReference type="AlphaFoldDB" id="A0AAV7JKP7"/>
<evidence type="ECO:0000256" key="2">
    <source>
        <dbReference type="PROSITE-ProRule" id="PRU00504"/>
    </source>
</evidence>
<proteinExistence type="predicted"/>
<dbReference type="PANTHER" id="PTHR24104:SF25">
    <property type="entry name" value="PROTEIN LIN-41"/>
    <property type="match status" value="1"/>
</dbReference>
<feature type="repeat" description="NHL" evidence="2">
    <location>
        <begin position="234"/>
        <end position="277"/>
    </location>
</feature>